<feature type="region of interest" description="Disordered" evidence="1">
    <location>
        <begin position="172"/>
        <end position="239"/>
    </location>
</feature>
<evidence type="ECO:0008006" key="4">
    <source>
        <dbReference type="Google" id="ProtNLM"/>
    </source>
</evidence>
<dbReference type="RefSeq" id="WP_143034055.1">
    <property type="nucleotide sequence ID" value="NZ_FNRY01000001.1"/>
</dbReference>
<keyword evidence="3" id="KW-1185">Reference proteome</keyword>
<dbReference type="Gene3D" id="1.25.40.10">
    <property type="entry name" value="Tetratricopeptide repeat domain"/>
    <property type="match status" value="1"/>
</dbReference>
<reference evidence="2 3" key="1">
    <citation type="submission" date="2016-10" db="EMBL/GenBank/DDBJ databases">
        <authorList>
            <person name="de Groot N.N."/>
        </authorList>
    </citation>
    <scope>NUCLEOTIDE SEQUENCE [LARGE SCALE GENOMIC DNA]</scope>
    <source>
        <strain evidence="2 3">DSM 21799</strain>
    </source>
</reference>
<proteinExistence type="predicted"/>
<dbReference type="AlphaFoldDB" id="A0A1H4PJB6"/>
<dbReference type="OrthoDB" id="3712155at2"/>
<gene>
    <name evidence="2" type="ORF">SAMN04489806_2517</name>
</gene>
<feature type="compositionally biased region" description="Basic and acidic residues" evidence="1">
    <location>
        <begin position="206"/>
        <end position="228"/>
    </location>
</feature>
<organism evidence="2 3">
    <name type="scientific">Paramicrobacterium humi</name>
    <dbReference type="NCBI Taxonomy" id="640635"/>
    <lineage>
        <taxon>Bacteria</taxon>
        <taxon>Bacillati</taxon>
        <taxon>Actinomycetota</taxon>
        <taxon>Actinomycetes</taxon>
        <taxon>Micrococcales</taxon>
        <taxon>Microbacteriaceae</taxon>
        <taxon>Paramicrobacterium</taxon>
    </lineage>
</organism>
<dbReference type="STRING" id="640635.SAMN04489806_2517"/>
<evidence type="ECO:0000313" key="3">
    <source>
        <dbReference type="Proteomes" id="UP000199183"/>
    </source>
</evidence>
<accession>A0A1H4PJB6</accession>
<evidence type="ECO:0000256" key="1">
    <source>
        <dbReference type="SAM" id="MobiDB-lite"/>
    </source>
</evidence>
<dbReference type="Proteomes" id="UP000199183">
    <property type="component" value="Unassembled WGS sequence"/>
</dbReference>
<name>A0A1H4PJB6_9MICO</name>
<feature type="compositionally biased region" description="Gly residues" evidence="1">
    <location>
        <begin position="229"/>
        <end position="239"/>
    </location>
</feature>
<protein>
    <recommendedName>
        <fullName evidence="4">Tetratricopeptide repeat-containing protein</fullName>
    </recommendedName>
</protein>
<dbReference type="SUPFAM" id="SSF48452">
    <property type="entry name" value="TPR-like"/>
    <property type="match status" value="1"/>
</dbReference>
<sequence length="239" mass="25981">MPERRTARRRMRLALATLPLVLVALVFAGKLFSLPVIVAQGAGDYESGQWKNAAQSFDRLDFWNAFEPWVAHFDQGTALAAAGSFTRATDELWTALQLAPADRRCQVRVNLALAWEQQGDSYAKAGSVDGAVRLWQAALAVIEDGKKEGCFEPQDTDADKQLKSAEQRLLDKLKQNGGTEDGAPPGEDQSGDQNDRDSGDGNAFDELEKRGKDAEREKQNGDAGRRGDSGGSGGTDKPW</sequence>
<dbReference type="EMBL" id="FNRY01000001">
    <property type="protein sequence ID" value="SEC07162.1"/>
    <property type="molecule type" value="Genomic_DNA"/>
</dbReference>
<dbReference type="InterPro" id="IPR011990">
    <property type="entry name" value="TPR-like_helical_dom_sf"/>
</dbReference>
<evidence type="ECO:0000313" key="2">
    <source>
        <dbReference type="EMBL" id="SEC07162.1"/>
    </source>
</evidence>